<dbReference type="EMBL" id="QXFW01002046">
    <property type="protein sequence ID" value="KAE8982700.1"/>
    <property type="molecule type" value="Genomic_DNA"/>
</dbReference>
<reference evidence="11 12" key="1">
    <citation type="submission" date="2018-08" db="EMBL/GenBank/DDBJ databases">
        <title>Genomic investigation of the strawberry pathogen Phytophthora fragariae indicates pathogenicity is determined by transcriptional variation in three key races.</title>
        <authorList>
            <person name="Adams T.M."/>
            <person name="Armitage A.D."/>
            <person name="Sobczyk M.K."/>
            <person name="Bates H.J."/>
            <person name="Dunwell J.M."/>
            <person name="Nellist C.F."/>
            <person name="Harrison R.J."/>
        </authorList>
    </citation>
    <scope>NUCLEOTIDE SEQUENCE [LARGE SCALE GENOMIC DNA]</scope>
    <source>
        <strain evidence="9 13">A4</strain>
        <strain evidence="8 14">BC-1</strain>
        <strain evidence="7 18">BC-23</strain>
        <strain evidence="6 12">NOV-27</strain>
        <strain evidence="5 15">NOV-5</strain>
        <strain evidence="4 16">NOV-71</strain>
        <strain evidence="10 19">NOV-77</strain>
        <strain evidence="1 11">NOV-9</strain>
        <strain evidence="3 20">ONT-3</strain>
        <strain evidence="2 17">SCRP245</strain>
    </source>
</reference>
<dbReference type="EMBL" id="QXGB01002090">
    <property type="protein sequence ID" value="KAE9181685.1"/>
    <property type="molecule type" value="Genomic_DNA"/>
</dbReference>
<evidence type="ECO:0000313" key="17">
    <source>
        <dbReference type="Proteomes" id="UP000460718"/>
    </source>
</evidence>
<dbReference type="Proteomes" id="UP000441208">
    <property type="component" value="Unassembled WGS sequence"/>
</dbReference>
<evidence type="ECO:0000313" key="3">
    <source>
        <dbReference type="EMBL" id="KAE9080822.1"/>
    </source>
</evidence>
<proteinExistence type="predicted"/>
<sequence length="70" mass="7604">MARAKAATSSACKRLHILLESFSAWSAAAAAQTPRRRAIRSRARARVAACRLKVATKCRIQSTIACFNIS</sequence>
<dbReference type="Proteomes" id="UP000476176">
    <property type="component" value="Unassembled WGS sequence"/>
</dbReference>
<dbReference type="Proteomes" id="UP000429523">
    <property type="component" value="Unassembled WGS sequence"/>
</dbReference>
<dbReference type="Proteomes" id="UP000440732">
    <property type="component" value="Unassembled WGS sequence"/>
</dbReference>
<evidence type="ECO:0000313" key="18">
    <source>
        <dbReference type="Proteomes" id="UP000476176"/>
    </source>
</evidence>
<evidence type="ECO:0000313" key="8">
    <source>
        <dbReference type="EMBL" id="KAE9193650.1"/>
    </source>
</evidence>
<keyword evidence="12" id="KW-1185">Reference proteome</keyword>
<evidence type="ECO:0000313" key="10">
    <source>
        <dbReference type="EMBL" id="KAE9316148.1"/>
    </source>
</evidence>
<comment type="caution">
    <text evidence="5">The sequence shown here is derived from an EMBL/GenBank/DDBJ whole genome shotgun (WGS) entry which is preliminary data.</text>
</comment>
<evidence type="ECO:0000313" key="11">
    <source>
        <dbReference type="Proteomes" id="UP000429523"/>
    </source>
</evidence>
<dbReference type="Proteomes" id="UP000440367">
    <property type="component" value="Unassembled WGS sequence"/>
</dbReference>
<evidence type="ECO:0000313" key="19">
    <source>
        <dbReference type="Proteomes" id="UP000486351"/>
    </source>
</evidence>
<dbReference type="EMBL" id="QXGC01002061">
    <property type="protein sequence ID" value="KAE9191436.1"/>
    <property type="molecule type" value="Genomic_DNA"/>
</dbReference>
<dbReference type="Proteomes" id="UP000488956">
    <property type="component" value="Unassembled WGS sequence"/>
</dbReference>
<protein>
    <submittedName>
        <fullName evidence="5">Uncharacterized protein</fullName>
    </submittedName>
</protein>
<dbReference type="AlphaFoldDB" id="A0A6A3S0F2"/>
<evidence type="ECO:0000313" key="13">
    <source>
        <dbReference type="Proteomes" id="UP000437068"/>
    </source>
</evidence>
<dbReference type="EMBL" id="QXFZ01002083">
    <property type="protein sequence ID" value="KAE9080994.1"/>
    <property type="molecule type" value="Genomic_DNA"/>
</dbReference>
<name>A0A6A3S0F2_9STRA</name>
<dbReference type="Proteomes" id="UP000486351">
    <property type="component" value="Unassembled WGS sequence"/>
</dbReference>
<dbReference type="Proteomes" id="UP000460718">
    <property type="component" value="Unassembled WGS sequence"/>
</dbReference>
<dbReference type="EMBL" id="QXGE01002062">
    <property type="protein sequence ID" value="KAE9285300.1"/>
    <property type="molecule type" value="Genomic_DNA"/>
</dbReference>
<evidence type="ECO:0000313" key="9">
    <source>
        <dbReference type="EMBL" id="KAE9285300.1"/>
    </source>
</evidence>
<evidence type="ECO:0000313" key="14">
    <source>
        <dbReference type="Proteomes" id="UP000440367"/>
    </source>
</evidence>
<accession>A0A6A3S0F2</accession>
<evidence type="ECO:0000313" key="12">
    <source>
        <dbReference type="Proteomes" id="UP000433483"/>
    </source>
</evidence>
<dbReference type="EMBL" id="QXFX01002092">
    <property type="protein sequence ID" value="KAE9080822.1"/>
    <property type="molecule type" value="Genomic_DNA"/>
</dbReference>
<dbReference type="EMBL" id="QXFY01001505">
    <property type="protein sequence ID" value="KAE9316148.1"/>
    <property type="molecule type" value="Genomic_DNA"/>
</dbReference>
<dbReference type="EMBL" id="QXGF01002086">
    <property type="protein sequence ID" value="KAE8926224.1"/>
    <property type="molecule type" value="Genomic_DNA"/>
</dbReference>
<evidence type="ECO:0000313" key="16">
    <source>
        <dbReference type="Proteomes" id="UP000441208"/>
    </source>
</evidence>
<dbReference type="EMBL" id="QXGA01002092">
    <property type="protein sequence ID" value="KAE9104024.1"/>
    <property type="molecule type" value="Genomic_DNA"/>
</dbReference>
<organism evidence="5 15">
    <name type="scientific">Phytophthora fragariae</name>
    <dbReference type="NCBI Taxonomy" id="53985"/>
    <lineage>
        <taxon>Eukaryota</taxon>
        <taxon>Sar</taxon>
        <taxon>Stramenopiles</taxon>
        <taxon>Oomycota</taxon>
        <taxon>Peronosporomycetes</taxon>
        <taxon>Peronosporales</taxon>
        <taxon>Peronosporaceae</taxon>
        <taxon>Phytophthora</taxon>
    </lineage>
</organism>
<evidence type="ECO:0000313" key="7">
    <source>
        <dbReference type="EMBL" id="KAE9191436.1"/>
    </source>
</evidence>
<evidence type="ECO:0000313" key="6">
    <source>
        <dbReference type="EMBL" id="KAE9181685.1"/>
    </source>
</evidence>
<evidence type="ECO:0000313" key="15">
    <source>
        <dbReference type="Proteomes" id="UP000440732"/>
    </source>
</evidence>
<dbReference type="Proteomes" id="UP000433483">
    <property type="component" value="Unassembled WGS sequence"/>
</dbReference>
<evidence type="ECO:0000313" key="20">
    <source>
        <dbReference type="Proteomes" id="UP000488956"/>
    </source>
</evidence>
<evidence type="ECO:0000313" key="5">
    <source>
        <dbReference type="EMBL" id="KAE9104024.1"/>
    </source>
</evidence>
<gene>
    <name evidence="9" type="ORF">PF001_g21974</name>
    <name evidence="8" type="ORF">PF002_g23841</name>
    <name evidence="7" type="ORF">PF004_g21601</name>
    <name evidence="6" type="ORF">PF005_g22792</name>
    <name evidence="5" type="ORF">PF006_g22023</name>
    <name evidence="4" type="ORF">PF007_g22831</name>
    <name evidence="10" type="ORF">PF008_g19084</name>
    <name evidence="1" type="ORF">PF009_g23581</name>
    <name evidence="3" type="ORF">PF010_g22238</name>
    <name evidence="2" type="ORF">PF011_g21506</name>
</gene>
<evidence type="ECO:0000313" key="4">
    <source>
        <dbReference type="EMBL" id="KAE9080994.1"/>
    </source>
</evidence>
<dbReference type="Proteomes" id="UP000437068">
    <property type="component" value="Unassembled WGS sequence"/>
</dbReference>
<evidence type="ECO:0000313" key="1">
    <source>
        <dbReference type="EMBL" id="KAE8926224.1"/>
    </source>
</evidence>
<evidence type="ECO:0000313" key="2">
    <source>
        <dbReference type="EMBL" id="KAE8982700.1"/>
    </source>
</evidence>
<dbReference type="EMBL" id="QXGD01002101">
    <property type="protein sequence ID" value="KAE9193650.1"/>
    <property type="molecule type" value="Genomic_DNA"/>
</dbReference>